<feature type="compositionally biased region" description="Basic and acidic residues" evidence="9">
    <location>
        <begin position="482"/>
        <end position="500"/>
    </location>
</feature>
<comment type="similarity">
    <text evidence="2">Belongs to the major facilitator superfamily. EmrB family.</text>
</comment>
<keyword evidence="6 10" id="KW-1133">Transmembrane helix</keyword>
<evidence type="ECO:0000256" key="6">
    <source>
        <dbReference type="ARBA" id="ARBA00022989"/>
    </source>
</evidence>
<dbReference type="PRINTS" id="PR01036">
    <property type="entry name" value="TCRTETB"/>
</dbReference>
<dbReference type="InterPro" id="IPR020846">
    <property type="entry name" value="MFS_dom"/>
</dbReference>
<dbReference type="InterPro" id="IPR036259">
    <property type="entry name" value="MFS_trans_sf"/>
</dbReference>
<evidence type="ECO:0000256" key="5">
    <source>
        <dbReference type="ARBA" id="ARBA00022692"/>
    </source>
</evidence>
<feature type="transmembrane region" description="Helical" evidence="10">
    <location>
        <begin position="332"/>
        <end position="350"/>
    </location>
</feature>
<feature type="transmembrane region" description="Helical" evidence="10">
    <location>
        <begin position="227"/>
        <end position="248"/>
    </location>
</feature>
<dbReference type="Proteomes" id="UP000010411">
    <property type="component" value="Unassembled WGS sequence"/>
</dbReference>
<feature type="transmembrane region" description="Helical" evidence="10">
    <location>
        <begin position="81"/>
        <end position="100"/>
    </location>
</feature>
<comment type="subcellular location">
    <subcellularLocation>
        <location evidence="1">Cell membrane</location>
        <topology evidence="1">Multi-pass membrane protein</topology>
    </subcellularLocation>
</comment>
<dbReference type="PATRIC" id="fig|698759.3.peg.3665"/>
<dbReference type="Gene3D" id="1.20.1720.10">
    <property type="entry name" value="Multidrug resistance protein D"/>
    <property type="match status" value="1"/>
</dbReference>
<dbReference type="GO" id="GO:0005886">
    <property type="term" value="C:plasma membrane"/>
    <property type="evidence" value="ECO:0007669"/>
    <property type="project" value="UniProtKB-SubCell"/>
</dbReference>
<evidence type="ECO:0000256" key="1">
    <source>
        <dbReference type="ARBA" id="ARBA00004651"/>
    </source>
</evidence>
<accession>L1KY17</accession>
<evidence type="ECO:0000256" key="2">
    <source>
        <dbReference type="ARBA" id="ARBA00008537"/>
    </source>
</evidence>
<feature type="transmembrane region" description="Helical" evidence="10">
    <location>
        <begin position="171"/>
        <end position="191"/>
    </location>
</feature>
<evidence type="ECO:0000256" key="9">
    <source>
        <dbReference type="SAM" id="MobiDB-lite"/>
    </source>
</evidence>
<keyword evidence="7 10" id="KW-0472">Membrane</keyword>
<dbReference type="PROSITE" id="PS50850">
    <property type="entry name" value="MFS"/>
    <property type="match status" value="1"/>
</dbReference>
<dbReference type="PANTHER" id="PTHR42718">
    <property type="entry name" value="MAJOR FACILITATOR SUPERFAMILY MULTIDRUG TRANSPORTER MFSC"/>
    <property type="match status" value="1"/>
</dbReference>
<organism evidence="12 13">
    <name type="scientific">Streptomyces ipomoeae 91-03</name>
    <dbReference type="NCBI Taxonomy" id="698759"/>
    <lineage>
        <taxon>Bacteria</taxon>
        <taxon>Bacillati</taxon>
        <taxon>Actinomycetota</taxon>
        <taxon>Actinomycetes</taxon>
        <taxon>Kitasatosporales</taxon>
        <taxon>Streptomycetaceae</taxon>
        <taxon>Streptomyces</taxon>
    </lineage>
</organism>
<feature type="transmembrane region" description="Helical" evidence="10">
    <location>
        <begin position="439"/>
        <end position="461"/>
    </location>
</feature>
<dbReference type="GO" id="GO:0046677">
    <property type="term" value="P:response to antibiotic"/>
    <property type="evidence" value="ECO:0007669"/>
    <property type="project" value="UniProtKB-KW"/>
</dbReference>
<dbReference type="Gene3D" id="1.20.1250.20">
    <property type="entry name" value="MFS general substrate transporter like domains"/>
    <property type="match status" value="1"/>
</dbReference>
<evidence type="ECO:0000256" key="3">
    <source>
        <dbReference type="ARBA" id="ARBA00022448"/>
    </source>
</evidence>
<dbReference type="EMBL" id="AEJC01000272">
    <property type="protein sequence ID" value="EKX65716.1"/>
    <property type="molecule type" value="Genomic_DNA"/>
</dbReference>
<dbReference type="Pfam" id="PF07690">
    <property type="entry name" value="MFS_1"/>
    <property type="match status" value="1"/>
</dbReference>
<feature type="transmembrane region" description="Helical" evidence="10">
    <location>
        <begin position="362"/>
        <end position="384"/>
    </location>
</feature>
<dbReference type="NCBIfam" id="TIGR00711">
    <property type="entry name" value="efflux_EmrB"/>
    <property type="match status" value="1"/>
</dbReference>
<feature type="transmembrane region" description="Helical" evidence="10">
    <location>
        <begin position="269"/>
        <end position="292"/>
    </location>
</feature>
<feature type="transmembrane region" description="Helical" evidence="10">
    <location>
        <begin position="203"/>
        <end position="221"/>
    </location>
</feature>
<dbReference type="CDD" id="cd17321">
    <property type="entry name" value="MFS_MMR_MDR_like"/>
    <property type="match status" value="1"/>
</dbReference>
<feature type="transmembrane region" description="Helical" evidence="10">
    <location>
        <begin position="405"/>
        <end position="427"/>
    </location>
</feature>
<dbReference type="InterPro" id="IPR011701">
    <property type="entry name" value="MFS"/>
</dbReference>
<keyword evidence="4" id="KW-1003">Cell membrane</keyword>
<dbReference type="AlphaFoldDB" id="L1KY17"/>
<proteinExistence type="inferred from homology"/>
<sequence>MDDMPELTARRRMLVLAICCMSLLIVSLDTTVLNVALPVMQKDLDTTVAGLQWTIDGYTVVLASLLMPAGSTADRIGRKRVFMAGLVVFTIGSVLCSLAPDLESLVAFRMVQAVGGSMLNPVAMSIITNTFTAPRERARAIGVWGGVVGISMAAGPLIGGLLVDSVGWRSIFWINLPVGLVALLLTWRYVPESRAPKARRPDPVGQSLVIALLGSLTYAIIEAPTAPVAEVVLFGGIALAALLGLLWYEPRRAEPLIDLRFFRSAPFSGATVIAISSFAALGGFLFLSALYLQNVRGLDAVHAGLWMLPMAFPCFVCAPLAGRLVGSRGPRLPLLIAGAAMTSCGALFAVSEAAESSNVTLFLGYVLFGLGFGFVNAPITNTAVSGMPRAQAGVAAAVASTSRQIGQTLGVAVIGAVLAAGVGSASYESTFVSAARPAWWIITGCGLAVLVLGALTTGAWARGTAERSAARLEAAAPASAEAAERLESPEVRGAVEADPKRPRRPQHR</sequence>
<comment type="caution">
    <text evidence="12">The sequence shown here is derived from an EMBL/GenBank/DDBJ whole genome shotgun (WGS) entry which is preliminary data.</text>
</comment>
<feature type="transmembrane region" description="Helical" evidence="10">
    <location>
        <begin position="304"/>
        <end position="325"/>
    </location>
</feature>
<feature type="transmembrane region" description="Helical" evidence="10">
    <location>
        <begin position="140"/>
        <end position="159"/>
    </location>
</feature>
<evidence type="ECO:0000313" key="12">
    <source>
        <dbReference type="EMBL" id="EKX65716.1"/>
    </source>
</evidence>
<keyword evidence="13" id="KW-1185">Reference proteome</keyword>
<dbReference type="GO" id="GO:0022857">
    <property type="term" value="F:transmembrane transporter activity"/>
    <property type="evidence" value="ECO:0007669"/>
    <property type="project" value="InterPro"/>
</dbReference>
<evidence type="ECO:0000256" key="8">
    <source>
        <dbReference type="ARBA" id="ARBA00023251"/>
    </source>
</evidence>
<evidence type="ECO:0000259" key="11">
    <source>
        <dbReference type="PROSITE" id="PS50850"/>
    </source>
</evidence>
<protein>
    <submittedName>
        <fullName evidence="12">Drug resistance MFS transporter, drug:H+ antiporter-2 (14 Spanner) (DHA2) family protein</fullName>
    </submittedName>
</protein>
<keyword evidence="5 10" id="KW-0812">Transmembrane</keyword>
<dbReference type="SUPFAM" id="SSF103473">
    <property type="entry name" value="MFS general substrate transporter"/>
    <property type="match status" value="1"/>
</dbReference>
<feature type="compositionally biased region" description="Low complexity" evidence="9">
    <location>
        <begin position="471"/>
        <end position="481"/>
    </location>
</feature>
<keyword evidence="8" id="KW-0046">Antibiotic resistance</keyword>
<keyword evidence="3" id="KW-0813">Transport</keyword>
<feature type="transmembrane region" description="Helical" evidence="10">
    <location>
        <begin position="50"/>
        <end position="69"/>
    </location>
</feature>
<evidence type="ECO:0000313" key="13">
    <source>
        <dbReference type="Proteomes" id="UP000010411"/>
    </source>
</evidence>
<reference evidence="12 13" key="1">
    <citation type="submission" date="2012-11" db="EMBL/GenBank/DDBJ databases">
        <authorList>
            <person name="Huguet-Tapia J.C."/>
            <person name="Durkin A.S."/>
            <person name="Pettis G.S."/>
            <person name="Badger J.H."/>
        </authorList>
    </citation>
    <scope>NUCLEOTIDE SEQUENCE [LARGE SCALE GENOMIC DNA]</scope>
    <source>
        <strain evidence="12 13">91-03</strain>
    </source>
</reference>
<feature type="transmembrane region" description="Helical" evidence="10">
    <location>
        <begin position="106"/>
        <end position="128"/>
    </location>
</feature>
<evidence type="ECO:0000256" key="4">
    <source>
        <dbReference type="ARBA" id="ARBA00022475"/>
    </source>
</evidence>
<feature type="region of interest" description="Disordered" evidence="9">
    <location>
        <begin position="471"/>
        <end position="508"/>
    </location>
</feature>
<name>L1KY17_9ACTN</name>
<evidence type="ECO:0000256" key="10">
    <source>
        <dbReference type="SAM" id="Phobius"/>
    </source>
</evidence>
<dbReference type="InterPro" id="IPR004638">
    <property type="entry name" value="EmrB-like"/>
</dbReference>
<evidence type="ECO:0000256" key="7">
    <source>
        <dbReference type="ARBA" id="ARBA00023136"/>
    </source>
</evidence>
<dbReference type="PANTHER" id="PTHR42718:SF9">
    <property type="entry name" value="MAJOR FACILITATOR SUPERFAMILY MULTIDRUG TRANSPORTER MFSC"/>
    <property type="match status" value="1"/>
</dbReference>
<gene>
    <name evidence="12" type="ORF">STRIP9103_02966</name>
</gene>
<feature type="domain" description="Major facilitator superfamily (MFS) profile" evidence="11">
    <location>
        <begin position="15"/>
        <end position="461"/>
    </location>
</feature>